<protein>
    <submittedName>
        <fullName evidence="3">Uncharacterized protein</fullName>
    </submittedName>
</protein>
<feature type="signal peptide" evidence="2">
    <location>
        <begin position="1"/>
        <end position="18"/>
    </location>
</feature>
<evidence type="ECO:0000256" key="2">
    <source>
        <dbReference type="SAM" id="SignalP"/>
    </source>
</evidence>
<accession>A0A9P9X841</accession>
<gene>
    <name evidence="3" type="ORF">CABS02_10593</name>
</gene>
<name>A0A9P9X841_9PEZI</name>
<dbReference type="EMBL" id="SDAQ01000081">
    <property type="protein sequence ID" value="KAI3541913.1"/>
    <property type="molecule type" value="Genomic_DNA"/>
</dbReference>
<reference evidence="3" key="1">
    <citation type="submission" date="2019-01" db="EMBL/GenBank/DDBJ databases">
        <title>Colletotrichum abscissum LGMF1257.</title>
        <authorList>
            <person name="Baroncelli R."/>
        </authorList>
    </citation>
    <scope>NUCLEOTIDE SEQUENCE</scope>
    <source>
        <strain evidence="3">Ca142</strain>
    </source>
</reference>
<feature type="compositionally biased region" description="Polar residues" evidence="1">
    <location>
        <begin position="42"/>
        <end position="58"/>
    </location>
</feature>
<feature type="compositionally biased region" description="Polar residues" evidence="1">
    <location>
        <begin position="91"/>
        <end position="100"/>
    </location>
</feature>
<organism evidence="3 4">
    <name type="scientific">Colletotrichum abscissum</name>
    <dbReference type="NCBI Taxonomy" id="1671311"/>
    <lineage>
        <taxon>Eukaryota</taxon>
        <taxon>Fungi</taxon>
        <taxon>Dikarya</taxon>
        <taxon>Ascomycota</taxon>
        <taxon>Pezizomycotina</taxon>
        <taxon>Sordariomycetes</taxon>
        <taxon>Hypocreomycetidae</taxon>
        <taxon>Glomerellales</taxon>
        <taxon>Glomerellaceae</taxon>
        <taxon>Colletotrichum</taxon>
        <taxon>Colletotrichum acutatum species complex</taxon>
    </lineage>
</organism>
<feature type="region of interest" description="Disordered" evidence="1">
    <location>
        <begin position="17"/>
        <end position="109"/>
    </location>
</feature>
<evidence type="ECO:0000313" key="4">
    <source>
        <dbReference type="Proteomes" id="UP001056436"/>
    </source>
</evidence>
<dbReference type="AlphaFoldDB" id="A0A9P9X841"/>
<feature type="compositionally biased region" description="Basic residues" evidence="1">
    <location>
        <begin position="20"/>
        <end position="38"/>
    </location>
</feature>
<dbReference type="Proteomes" id="UP001056436">
    <property type="component" value="Unassembled WGS sequence"/>
</dbReference>
<keyword evidence="2" id="KW-0732">Signal</keyword>
<feature type="non-terminal residue" evidence="3">
    <location>
        <position position="1"/>
    </location>
</feature>
<evidence type="ECO:0000256" key="1">
    <source>
        <dbReference type="SAM" id="MobiDB-lite"/>
    </source>
</evidence>
<comment type="caution">
    <text evidence="3">The sequence shown here is derived from an EMBL/GenBank/DDBJ whole genome shotgun (WGS) entry which is preliminary data.</text>
</comment>
<proteinExistence type="predicted"/>
<keyword evidence="4" id="KW-1185">Reference proteome</keyword>
<evidence type="ECO:0000313" key="3">
    <source>
        <dbReference type="EMBL" id="KAI3541913.1"/>
    </source>
</evidence>
<dbReference type="OrthoDB" id="10579812at2759"/>
<sequence>RLACLALLCAQLARKAQGLPRKRANGSHRRASVTRTVHRLTPPSNVRQTSSHNLQTQGHDPVTTTTTTTTTARKLQQSEQHQRQHQHQRSPPVTSYTGHATTAGGCDDHAAMQPARPLLILLHIVTYRTDTQYTVKRPVPHTAPSASHLTALHRTYNTSYTRAIPYETETRKNNLLNTPFPSQLGICRESIPLPMLPLPHPRQSLREIDSEQTYAYRDLRPDVDRK</sequence>
<feature type="chain" id="PRO_5040312480" evidence="2">
    <location>
        <begin position="19"/>
        <end position="226"/>
    </location>
</feature>